<evidence type="ECO:0000313" key="1">
    <source>
        <dbReference type="EMBL" id="RIX36239.1"/>
    </source>
</evidence>
<accession>A0A418Q941</accession>
<dbReference type="SUPFAM" id="SSF52777">
    <property type="entry name" value="CoA-dependent acyltransferases"/>
    <property type="match status" value="2"/>
</dbReference>
<dbReference type="Proteomes" id="UP000285278">
    <property type="component" value="Unassembled WGS sequence"/>
</dbReference>
<dbReference type="Gene3D" id="3.30.559.10">
    <property type="entry name" value="Chloramphenicol acetyltransferase-like domain"/>
    <property type="match status" value="1"/>
</dbReference>
<protein>
    <recommendedName>
        <fullName evidence="3">Peptide synthetase</fullName>
    </recommendedName>
</protein>
<name>A0A418Q941_9CORY</name>
<dbReference type="AlphaFoldDB" id="A0A418Q941"/>
<dbReference type="EMBL" id="QXJK01000002">
    <property type="protein sequence ID" value="RIX36239.1"/>
    <property type="molecule type" value="Genomic_DNA"/>
</dbReference>
<dbReference type="InterPro" id="IPR023213">
    <property type="entry name" value="CAT-like_dom_sf"/>
</dbReference>
<gene>
    <name evidence="1" type="ORF">D3M95_02920</name>
</gene>
<proteinExistence type="predicted"/>
<keyword evidence="2" id="KW-1185">Reference proteome</keyword>
<comment type="caution">
    <text evidence="1">The sequence shown here is derived from an EMBL/GenBank/DDBJ whole genome shotgun (WGS) entry which is preliminary data.</text>
</comment>
<reference evidence="1 2" key="1">
    <citation type="submission" date="2018-09" db="EMBL/GenBank/DDBJ databases">
        <title>Optimization and identification of Corynebacterium falsenii FN1-14 from fish paste.</title>
        <authorList>
            <person name="Daroonpunt R."/>
            <person name="Tanasupawat S."/>
        </authorList>
    </citation>
    <scope>NUCLEOTIDE SEQUENCE [LARGE SCALE GENOMIC DNA]</scope>
    <source>
        <strain evidence="1 2">FN1-14</strain>
    </source>
</reference>
<dbReference type="STRING" id="1451189.CFAL_11485"/>
<dbReference type="RefSeq" id="WP_119664365.1">
    <property type="nucleotide sequence ID" value="NZ_QXJK01000002.1"/>
</dbReference>
<dbReference type="OrthoDB" id="9789603at2"/>
<evidence type="ECO:0000313" key="2">
    <source>
        <dbReference type="Proteomes" id="UP000285278"/>
    </source>
</evidence>
<sequence>MSFSLPRAATLSQISTAYHHLIAHHGTMQTVVVNPADPRLEVVNVCQGNWHPETGGMDGDEQFDPRPILREVFDRCCNPFASPSHQLCVVDHRAGTAQATRVGEPMEDATVIIGFDHSHTDAWSLLVTIRDFTALLDAVVSGTDPATVLTPTLGFGDHSRQLVERNGAPEHVVARWHEHLADGTMPVFPGDLGDLSEPRSQVVDVVDIFDANELIAFDDASAAKDMNMLGLAVAAMAPVKAVFPIHSRRQPLTPAETWDNAMGWFITNSILDCPDVGAEPGHADVSHAAAARSIMDAIRETIQLGSYPLAPIMEPWGGKMPATKGMFAISWLDNRKLPVDIEPGLEPQHISAEIKTDGVMAWFVSNDDGMHLRVRYPDTPEARQSVPAWCRKVVATMRAEVQGSVGAGLPVAVCAPAVTLAGSKPDPEPASA</sequence>
<organism evidence="1 2">
    <name type="scientific">Corynebacterium falsenii</name>
    <dbReference type="NCBI Taxonomy" id="108486"/>
    <lineage>
        <taxon>Bacteria</taxon>
        <taxon>Bacillati</taxon>
        <taxon>Actinomycetota</taxon>
        <taxon>Actinomycetes</taxon>
        <taxon>Mycobacteriales</taxon>
        <taxon>Corynebacteriaceae</taxon>
        <taxon>Corynebacterium</taxon>
    </lineage>
</organism>
<evidence type="ECO:0008006" key="3">
    <source>
        <dbReference type="Google" id="ProtNLM"/>
    </source>
</evidence>